<name>A0A2P8E6V1_9ACTN</name>
<feature type="signal peptide" evidence="7">
    <location>
        <begin position="1"/>
        <end position="20"/>
    </location>
</feature>
<evidence type="ECO:0000256" key="1">
    <source>
        <dbReference type="ARBA" id="ARBA00000971"/>
    </source>
</evidence>
<dbReference type="SUPFAM" id="SSF109998">
    <property type="entry name" value="Triger factor/SurA peptide-binding domain-like"/>
    <property type="match status" value="1"/>
</dbReference>
<proteinExistence type="predicted"/>
<feature type="region of interest" description="Disordered" evidence="6">
    <location>
        <begin position="198"/>
        <end position="233"/>
    </location>
</feature>
<evidence type="ECO:0000256" key="4">
    <source>
        <dbReference type="ARBA" id="ARBA00023110"/>
    </source>
</evidence>
<dbReference type="AlphaFoldDB" id="A0A2P8E6V1"/>
<evidence type="ECO:0000256" key="6">
    <source>
        <dbReference type="SAM" id="MobiDB-lite"/>
    </source>
</evidence>
<keyword evidence="4" id="KW-0697">Rotamase</keyword>
<evidence type="ECO:0000256" key="3">
    <source>
        <dbReference type="ARBA" id="ARBA00022729"/>
    </source>
</evidence>
<dbReference type="PANTHER" id="PTHR47245:SF1">
    <property type="entry name" value="FOLDASE PROTEIN PRSA"/>
    <property type="match status" value="1"/>
</dbReference>
<feature type="compositionally biased region" description="Low complexity" evidence="6">
    <location>
        <begin position="36"/>
        <end position="56"/>
    </location>
</feature>
<accession>A0A2P8E6V1</accession>
<evidence type="ECO:0000256" key="5">
    <source>
        <dbReference type="ARBA" id="ARBA00023235"/>
    </source>
</evidence>
<gene>
    <name evidence="8" type="ORF">CLV30_10446</name>
</gene>
<dbReference type="InterPro" id="IPR027304">
    <property type="entry name" value="Trigger_fact/SurA_dom_sf"/>
</dbReference>
<protein>
    <recommendedName>
        <fullName evidence="2">peptidylprolyl isomerase</fullName>
        <ecNumber evidence="2">5.2.1.8</ecNumber>
    </recommendedName>
</protein>
<dbReference type="PANTHER" id="PTHR47245">
    <property type="entry name" value="PEPTIDYLPROLYL ISOMERASE"/>
    <property type="match status" value="1"/>
</dbReference>
<dbReference type="GO" id="GO:0003755">
    <property type="term" value="F:peptidyl-prolyl cis-trans isomerase activity"/>
    <property type="evidence" value="ECO:0007669"/>
    <property type="project" value="UniProtKB-KW"/>
</dbReference>
<dbReference type="Pfam" id="PF13624">
    <property type="entry name" value="SurA_N_3"/>
    <property type="match status" value="1"/>
</dbReference>
<keyword evidence="9" id="KW-1185">Reference proteome</keyword>
<evidence type="ECO:0000256" key="2">
    <source>
        <dbReference type="ARBA" id="ARBA00013194"/>
    </source>
</evidence>
<comment type="catalytic activity">
    <reaction evidence="1">
        <text>[protein]-peptidylproline (omega=180) = [protein]-peptidylproline (omega=0)</text>
        <dbReference type="Rhea" id="RHEA:16237"/>
        <dbReference type="Rhea" id="RHEA-COMP:10747"/>
        <dbReference type="Rhea" id="RHEA-COMP:10748"/>
        <dbReference type="ChEBI" id="CHEBI:83833"/>
        <dbReference type="ChEBI" id="CHEBI:83834"/>
        <dbReference type="EC" id="5.2.1.8"/>
    </reaction>
</comment>
<evidence type="ECO:0000313" key="9">
    <source>
        <dbReference type="Proteomes" id="UP000243528"/>
    </source>
</evidence>
<sequence length="250" mass="26949">MIKKLLTGVSMAALLFGASACGESDGSNSGSGGSESSGAASTSPSANAAPKPDVADVPDVVAEVNGEEIPKDEFVATYEGQFQQMAMQAQQTGQPVDQDKLKQQTAKSMIDNEILVQEAGNRGIEATDKQIDQTLQRLVKQNGMKSTDQLFAALKKQGMNKEDVMPQIEHQVVVEQLIADEAGNIQPTEQELRKLYEQTKAQQGGSGSKIPPFEKVKPQLKQQAVSQKESQVARNLVSDLREKADIKNHL</sequence>
<keyword evidence="3 7" id="KW-0732">Signal</keyword>
<feature type="compositionally biased region" description="Polar residues" evidence="6">
    <location>
        <begin position="220"/>
        <end position="233"/>
    </location>
</feature>
<evidence type="ECO:0000313" key="8">
    <source>
        <dbReference type="EMBL" id="PSL05183.1"/>
    </source>
</evidence>
<comment type="caution">
    <text evidence="8">The sequence shown here is derived from an EMBL/GenBank/DDBJ whole genome shotgun (WGS) entry which is preliminary data.</text>
</comment>
<dbReference type="Proteomes" id="UP000243528">
    <property type="component" value="Unassembled WGS sequence"/>
</dbReference>
<organism evidence="8 9">
    <name type="scientific">Haloactinopolyspora alba</name>
    <dbReference type="NCBI Taxonomy" id="648780"/>
    <lineage>
        <taxon>Bacteria</taxon>
        <taxon>Bacillati</taxon>
        <taxon>Actinomycetota</taxon>
        <taxon>Actinomycetes</taxon>
        <taxon>Jiangellales</taxon>
        <taxon>Jiangellaceae</taxon>
        <taxon>Haloactinopolyspora</taxon>
    </lineage>
</organism>
<dbReference type="Gene3D" id="1.10.4030.10">
    <property type="entry name" value="Porin chaperone SurA, peptide-binding domain"/>
    <property type="match status" value="1"/>
</dbReference>
<feature type="chain" id="PRO_5039366636" description="peptidylprolyl isomerase" evidence="7">
    <location>
        <begin position="21"/>
        <end position="250"/>
    </location>
</feature>
<dbReference type="EMBL" id="PYGE01000004">
    <property type="protein sequence ID" value="PSL05183.1"/>
    <property type="molecule type" value="Genomic_DNA"/>
</dbReference>
<dbReference type="PROSITE" id="PS51257">
    <property type="entry name" value="PROKAR_LIPOPROTEIN"/>
    <property type="match status" value="1"/>
</dbReference>
<keyword evidence="5 8" id="KW-0413">Isomerase</keyword>
<feature type="region of interest" description="Disordered" evidence="6">
    <location>
        <begin position="21"/>
        <end position="56"/>
    </location>
</feature>
<evidence type="ECO:0000256" key="7">
    <source>
        <dbReference type="SAM" id="SignalP"/>
    </source>
</evidence>
<dbReference type="InterPro" id="IPR050245">
    <property type="entry name" value="PrsA_foldase"/>
</dbReference>
<reference evidence="8 9" key="1">
    <citation type="submission" date="2018-03" db="EMBL/GenBank/DDBJ databases">
        <title>Genomic Encyclopedia of Archaeal and Bacterial Type Strains, Phase II (KMG-II): from individual species to whole genera.</title>
        <authorList>
            <person name="Goeker M."/>
        </authorList>
    </citation>
    <scope>NUCLEOTIDE SEQUENCE [LARGE SCALE GENOMIC DNA]</scope>
    <source>
        <strain evidence="8 9">DSM 45211</strain>
    </source>
</reference>
<dbReference type="EC" id="5.2.1.8" evidence="2"/>